<name>A0A382W1U2_9ZZZZ</name>
<dbReference type="EMBL" id="UINC01156047">
    <property type="protein sequence ID" value="SVD52245.1"/>
    <property type="molecule type" value="Genomic_DNA"/>
</dbReference>
<feature type="non-terminal residue" evidence="1">
    <location>
        <position position="1"/>
    </location>
</feature>
<evidence type="ECO:0000313" key="1">
    <source>
        <dbReference type="EMBL" id="SVD52245.1"/>
    </source>
</evidence>
<organism evidence="1">
    <name type="scientific">marine metagenome</name>
    <dbReference type="NCBI Taxonomy" id="408172"/>
    <lineage>
        <taxon>unclassified sequences</taxon>
        <taxon>metagenomes</taxon>
        <taxon>ecological metagenomes</taxon>
    </lineage>
</organism>
<sequence length="158" mass="17457">WKAFDHPTLGKVEIGGWKKFGHNNPLPPALSKEVNRNVDFMLMQARSTPLLAITDVEQTYLENDIYRLTVTVSNQGFQPTELAIRVANKRAVPTRSSISAANNVSILDENTEKDLGQISGNGEKEVTWLVKGARGSSVKLSAYHPKGGRTDLTVKLKR</sequence>
<gene>
    <name evidence="1" type="ORF">METZ01_LOCUS405099</name>
</gene>
<reference evidence="1" key="1">
    <citation type="submission" date="2018-05" db="EMBL/GenBank/DDBJ databases">
        <authorList>
            <person name="Lanie J.A."/>
            <person name="Ng W.-L."/>
            <person name="Kazmierczak K.M."/>
            <person name="Andrzejewski T.M."/>
            <person name="Davidsen T.M."/>
            <person name="Wayne K.J."/>
            <person name="Tettelin H."/>
            <person name="Glass J.I."/>
            <person name="Rusch D."/>
            <person name="Podicherti R."/>
            <person name="Tsui H.-C.T."/>
            <person name="Winkler M.E."/>
        </authorList>
    </citation>
    <scope>NUCLEOTIDE SEQUENCE</scope>
</reference>
<dbReference type="AlphaFoldDB" id="A0A382W1U2"/>
<evidence type="ECO:0008006" key="2">
    <source>
        <dbReference type="Google" id="ProtNLM"/>
    </source>
</evidence>
<proteinExistence type="predicted"/>
<accession>A0A382W1U2</accession>
<protein>
    <recommendedName>
        <fullName evidence="2">DUF11 domain-containing protein</fullName>
    </recommendedName>
</protein>